<dbReference type="Pfam" id="PF15633">
    <property type="entry name" value="Tox-ART-HYD1"/>
    <property type="match status" value="1"/>
</dbReference>
<feature type="domain" description="Tox-ART-HYD1" evidence="3">
    <location>
        <begin position="1455"/>
        <end position="1543"/>
    </location>
</feature>
<feature type="transmembrane region" description="Helical" evidence="2">
    <location>
        <begin position="239"/>
        <end position="271"/>
    </location>
</feature>
<dbReference type="InterPro" id="IPR050708">
    <property type="entry name" value="T6SS_VgrG/RHS"/>
</dbReference>
<dbReference type="InterPro" id="IPR006530">
    <property type="entry name" value="YD"/>
</dbReference>
<keyword evidence="2" id="KW-0812">Transmembrane</keyword>
<keyword evidence="6" id="KW-1185">Reference proteome</keyword>
<dbReference type="NCBIfam" id="TIGR03696">
    <property type="entry name" value="Rhs_assc_core"/>
    <property type="match status" value="1"/>
</dbReference>
<organism evidence="5 6">
    <name type="scientific">Candidatus Protofrankia datiscae</name>
    <dbReference type="NCBI Taxonomy" id="2716812"/>
    <lineage>
        <taxon>Bacteria</taxon>
        <taxon>Bacillati</taxon>
        <taxon>Actinomycetota</taxon>
        <taxon>Actinomycetes</taxon>
        <taxon>Frankiales</taxon>
        <taxon>Frankiaceae</taxon>
        <taxon>Protofrankia</taxon>
    </lineage>
</organism>
<evidence type="ECO:0000256" key="1">
    <source>
        <dbReference type="SAM" id="MobiDB-lite"/>
    </source>
</evidence>
<dbReference type="Pfam" id="PF20148">
    <property type="entry name" value="DUF6531"/>
    <property type="match status" value="1"/>
</dbReference>
<dbReference type="InterPro" id="IPR028920">
    <property type="entry name" value="Tox-ART-HYD1_dom"/>
</dbReference>
<evidence type="ECO:0000313" key="6">
    <source>
        <dbReference type="Proteomes" id="UP000001549"/>
    </source>
</evidence>
<dbReference type="eggNOG" id="COG3209">
    <property type="taxonomic scope" value="Bacteria"/>
</dbReference>
<evidence type="ECO:0000256" key="2">
    <source>
        <dbReference type="SAM" id="Phobius"/>
    </source>
</evidence>
<dbReference type="PANTHER" id="PTHR32305:SF15">
    <property type="entry name" value="PROTEIN RHSA-RELATED"/>
    <property type="match status" value="1"/>
</dbReference>
<protein>
    <submittedName>
        <fullName evidence="5">RHS repeat-associated core domain protein</fullName>
    </submittedName>
</protein>
<dbReference type="InterPro" id="IPR036689">
    <property type="entry name" value="ESAT-6-like_sf"/>
</dbReference>
<dbReference type="KEGG" id="fsy:FsymDg_3093"/>
<dbReference type="InterPro" id="IPR045351">
    <property type="entry name" value="DUF6531"/>
</dbReference>
<reference evidence="5 6" key="1">
    <citation type="submission" date="2011-05" db="EMBL/GenBank/DDBJ databases">
        <title>Complete sequence of chromosome of Frankia symbiont of Datisca glomerata.</title>
        <authorList>
            <consortium name="US DOE Joint Genome Institute"/>
            <person name="Lucas S."/>
            <person name="Han J."/>
            <person name="Lapidus A."/>
            <person name="Cheng J.-F."/>
            <person name="Goodwin L."/>
            <person name="Pitluck S."/>
            <person name="Peters L."/>
            <person name="Mikhailova N."/>
            <person name="Chertkov O."/>
            <person name="Teshima H."/>
            <person name="Han C."/>
            <person name="Tapia R."/>
            <person name="Land M."/>
            <person name="Hauser L."/>
            <person name="Kyrpides N."/>
            <person name="Ivanova N."/>
            <person name="Pagani I."/>
            <person name="Berry A."/>
            <person name="Pawlowski K."/>
            <person name="Persson T."/>
            <person name="Vanden Heuvel B."/>
            <person name="Benson D."/>
            <person name="Woyke T."/>
        </authorList>
    </citation>
    <scope>NUCLEOTIDE SEQUENCE [LARGE SCALE GENOMIC DNA]</scope>
    <source>
        <strain evidence="6">4085684</strain>
    </source>
</reference>
<feature type="region of interest" description="Disordered" evidence="1">
    <location>
        <begin position="1304"/>
        <end position="1333"/>
    </location>
</feature>
<dbReference type="Gene3D" id="2.180.10.10">
    <property type="entry name" value="RHS repeat-associated core"/>
    <property type="match status" value="3"/>
</dbReference>
<gene>
    <name evidence="5" type="ordered locus">FsymDg_3093</name>
</gene>
<name>F8AXP7_9ACTN</name>
<keyword evidence="2" id="KW-0472">Membrane</keyword>
<dbReference type="HOGENOM" id="CLU_001218_1_2_11"/>
<dbReference type="NCBIfam" id="TIGR01643">
    <property type="entry name" value="YD_repeat_2x"/>
    <property type="match status" value="12"/>
</dbReference>
<sequence>MSDWDVLELDGDPTPGDPEAVRALATRLREQAERAESSTTRLRAIAANGGDLRMAGDYAPRFTEALAELPDELAKLARAYHGCGDALSTYATTLTEAKTRAGGALRQGLDAHGRYQAALRQVRTLLPPDREVALWPRAELSDGSISSATVGWESPDLAAQVRAAAQQGQVASADRLRARRLADDAAELRGNAAHTCAREIEDALAGSGIKNKPWYEKVWNAVSAPFRSWDSFVELCRDVAMVAGVVALFVSGPIGLALVGIALVAGATVFASTLAKYARGQASLGQLGLDALGLIPGARGVTSAAGLARAAAGLARGVTHGQGVKLVGAALRGAGTALATRGRNMMSVARWGLSNPRANGVEAVKRLVRLDPIDVATGDMVLTQTDAELPGVLPLPLSRTHVSSYRLGSWFGRSWASTLDQRIEVDDNGVYFATADGMTLVYAAVSDADGPVLPVEGPRWPLTRGADGTYAISDPWQGRTWHFTPLTPLTPPHGAAGEPRPSGGQRAAGGPVQWPLSALTDRNGNRIDFVYDGDDAPVEIAHSGGYRIRVDTWRHRVVALALLGDGGNDPGGNDPGGNDPDGSATVLVRFGYTEAGDLAEVVNSSGQPLHYDYDDDGRIVRWTDRNATEYRYAYDASGRCVATVGSGGCLTGQLRYDTERRTTTVVDSLGHATIYHRNEALQVESVTDPLGNISRYTWDRYDRKLTETDPLGRTVRCTYDAAGNLAEIARPDGGRTTARWNDLRLPVTLVEPDGDRWERSYDDRGNLTAVVDPAGARTLLAYDDRGRLTAVTDALGHTRRVETDAAGLPVAVTDPLGAVTAYERDAFGRVVAVTGPIGEMARFGWTVEGRLAWHTRPDGATERWTYDGEGNLVEHVDAAGLVTRTEVTHFDLPAARTGPDGARLEFSYDTELRLVAVTNPQGLVWRYDYDPAGNLARETDFNGRALAYGYDAAGQLVERTNGAGQTVRFTRDPLGNVIEKHSASGVTTFTYDAAGRVTRATNPDADCVFQRDALGRVLAETCNGRTLTSAYDVLGRRVRRVTPSGAASVWEYGPNDLPLSLRIAGRTLRFTHDEAGREVRRSLDTGVVLAQAWDVNDQLLSQTVTAGGPGTARQARLLQRRDYSYSPDGYVTEIDDMLAGLRRFDLDPARRVTAVHGANWSERYAYDTAGNITDASWPVPTQRDGRDGEHEAAQGGREYTGTLIRRAGSVRYEHDGQGRVTLRQHKRLSAKPRTWRYTWDADDRLTAVTTPDSQRWRYLYDPFGRRIAKQRAADSGTGDAGGVAERVDFTWDGAVLAEQSHVTAGDPTGRITTWDWEPGSFRPLTQSERRPSDGADQAWFDARFHAIVTDLVGTPTELIGPDGNLAWRNRTTLWGASPQPADGAVDCPLRFPGQYHDQETGAHYNYFRYYDPETARYDSNDPLGLAPAPNPHTYVPNPLGWLDPLGLAPYDVARMRHYTNVRGKEGILSSGVVRASDQNKVFLVPAKGKPLSPRDAEEYLGIARGRGRHVLEFDVPADRLSKDYNPTMNIHEWTVTGDIAVTDIKVVR</sequence>
<evidence type="ECO:0000313" key="5">
    <source>
        <dbReference type="EMBL" id="AEH10403.1"/>
    </source>
</evidence>
<feature type="compositionally biased region" description="Basic and acidic residues" evidence="1">
    <location>
        <begin position="1183"/>
        <end position="1192"/>
    </location>
</feature>
<dbReference type="RefSeq" id="WP_013874298.1">
    <property type="nucleotide sequence ID" value="NC_015656.1"/>
</dbReference>
<dbReference type="InterPro" id="IPR022385">
    <property type="entry name" value="Rhs_assc_core"/>
</dbReference>
<proteinExistence type="predicted"/>
<dbReference type="PRINTS" id="PR00394">
    <property type="entry name" value="RHSPROTEIN"/>
</dbReference>
<dbReference type="EMBL" id="CP002801">
    <property type="protein sequence ID" value="AEH10403.1"/>
    <property type="molecule type" value="Genomic_DNA"/>
</dbReference>
<dbReference type="Pfam" id="PF05593">
    <property type="entry name" value="RHS_repeat"/>
    <property type="match status" value="9"/>
</dbReference>
<feature type="region of interest" description="Disordered" evidence="1">
    <location>
        <begin position="1175"/>
        <end position="1200"/>
    </location>
</feature>
<accession>F8AXP7</accession>
<evidence type="ECO:0000259" key="3">
    <source>
        <dbReference type="Pfam" id="PF15633"/>
    </source>
</evidence>
<feature type="domain" description="DUF6531" evidence="4">
    <location>
        <begin position="371"/>
        <end position="442"/>
    </location>
</feature>
<evidence type="ECO:0000259" key="4">
    <source>
        <dbReference type="Pfam" id="PF20148"/>
    </source>
</evidence>
<feature type="region of interest" description="Disordered" evidence="1">
    <location>
        <begin position="489"/>
        <end position="510"/>
    </location>
</feature>
<dbReference type="Proteomes" id="UP000001549">
    <property type="component" value="Chromosome"/>
</dbReference>
<dbReference type="STRING" id="656024.FsymDg_3093"/>
<dbReference type="InterPro" id="IPR031325">
    <property type="entry name" value="RHS_repeat"/>
</dbReference>
<keyword evidence="2" id="KW-1133">Transmembrane helix</keyword>
<dbReference type="SUPFAM" id="SSF140453">
    <property type="entry name" value="EsxAB dimer-like"/>
    <property type="match status" value="1"/>
</dbReference>
<dbReference type="PANTHER" id="PTHR32305">
    <property type="match status" value="1"/>
</dbReference>